<keyword evidence="2" id="KW-1185">Reference proteome</keyword>
<evidence type="ECO:0000313" key="1">
    <source>
        <dbReference type="EMBL" id="AUN31654.1"/>
    </source>
</evidence>
<sequence length="149" mass="15429">MDMEGEYAIPAPRALVWDALNDTETLRRCIPGCEELLRDDDTTLSAKLKLKIGPVSAKFAGRVTLSDIDAPNGYRITGEGQGGAAGFGKGGAVVSLTDGPDGTTILRYKAEATVGGKLAQLGARLIQGTAAKLADEFFAAFAAALTPAD</sequence>
<dbReference type="Pfam" id="PF06240">
    <property type="entry name" value="COXG"/>
    <property type="match status" value="1"/>
</dbReference>
<dbReference type="Proteomes" id="UP000234752">
    <property type="component" value="Chromosome eg_1"/>
</dbReference>
<evidence type="ECO:0000313" key="2">
    <source>
        <dbReference type="Proteomes" id="UP000234752"/>
    </source>
</evidence>
<dbReference type="InterPro" id="IPR023393">
    <property type="entry name" value="START-like_dom_sf"/>
</dbReference>
<dbReference type="EMBL" id="CP025611">
    <property type="protein sequence ID" value="AUN31654.1"/>
    <property type="molecule type" value="Genomic_DNA"/>
</dbReference>
<dbReference type="Gene3D" id="3.30.530.20">
    <property type="match status" value="1"/>
</dbReference>
<organism evidence="1 2">
    <name type="scientific">Niveispirillum cyanobacteriorum</name>
    <dbReference type="NCBI Taxonomy" id="1612173"/>
    <lineage>
        <taxon>Bacteria</taxon>
        <taxon>Pseudomonadati</taxon>
        <taxon>Pseudomonadota</taxon>
        <taxon>Alphaproteobacteria</taxon>
        <taxon>Rhodospirillales</taxon>
        <taxon>Azospirillaceae</taxon>
        <taxon>Niveispirillum</taxon>
    </lineage>
</organism>
<dbReference type="PANTHER" id="PTHR38588">
    <property type="entry name" value="BLL0334 PROTEIN"/>
    <property type="match status" value="1"/>
</dbReference>
<dbReference type="SUPFAM" id="SSF55961">
    <property type="entry name" value="Bet v1-like"/>
    <property type="match status" value="1"/>
</dbReference>
<protein>
    <submittedName>
        <fullName evidence="1">Carbon monoxide dehydrogenase</fullName>
    </submittedName>
</protein>
<dbReference type="OrthoDB" id="9787428at2"/>
<name>A0A2K9NEX4_9PROT</name>
<proteinExistence type="predicted"/>
<dbReference type="RefSeq" id="WP_102113222.1">
    <property type="nucleotide sequence ID" value="NZ_BMGN01000016.1"/>
</dbReference>
<accession>A0A2K9NEX4</accession>
<reference evidence="1 2" key="1">
    <citation type="submission" date="2017-12" db="EMBL/GenBank/DDBJ databases">
        <title>Genomes of bacteria within cyanobacterial aggregates.</title>
        <authorList>
            <person name="Cai H."/>
        </authorList>
    </citation>
    <scope>NUCLEOTIDE SEQUENCE [LARGE SCALE GENOMIC DNA]</scope>
    <source>
        <strain evidence="1 2">TH16</strain>
    </source>
</reference>
<dbReference type="InterPro" id="IPR010419">
    <property type="entry name" value="CO_DH_gsu"/>
</dbReference>
<dbReference type="KEGG" id="ncb:C0V82_03990"/>
<gene>
    <name evidence="1" type="ORF">C0V82_03990</name>
</gene>
<dbReference type="AlphaFoldDB" id="A0A2K9NEX4"/>
<dbReference type="PANTHER" id="PTHR38588:SF1">
    <property type="entry name" value="BLL0334 PROTEIN"/>
    <property type="match status" value="1"/>
</dbReference>
<dbReference type="CDD" id="cd05018">
    <property type="entry name" value="CoxG"/>
    <property type="match status" value="1"/>
</dbReference>